<gene>
    <name evidence="4" type="ORF">Q5761_08915</name>
</gene>
<sequence>MLAAFAGALLALVVLLAAGVGAAVWLGPPLLRRLFNRMMVTALSGPQDRNQMLQWMVLARNTDPEQMLAIMRRAETGRPFTRPYGATRPWMQFEQLVFVPAQIGRLPRGEPDVDTRVTIGPQAARPLHLKIPILITGMAYGLSLTLEAKVALARASAMAGTATNSGESGFLADERRHAKHYIVQYNRGGWNIRPEQLRQADAIEIQFGQGADASAQESTPWDMLDEPVRRHLGLRPGEDAVIHTRFPQVASPDDLARLVEELRRMTGGVPIGVKFCAGDLEADLRAAVAAGVDFISIDGAKGSTGKGYLFTINDFGLPVLYAIPEADRILRELGVRDRITLIASGGLRDGADFLKAMALGADACYVGTAILLAMVQAQMVRLMPYAPPYELFIAKGRYTHLFDGEQAAIQAANYLKACVQEMVEAARALGHARLADVGKADLRALTREVAEITGVPLAYRPRTAGLERLEGTPALRPPALDGAPKPVGPGPHRAAGPQATPDEPAAAGGPHGPADDTASPSAARRAAARTGDDGIAGTGGGAGTSPGVPRDGTDERAGSSAEPAPVS</sequence>
<dbReference type="Proteomes" id="UP001304683">
    <property type="component" value="Chromosome"/>
</dbReference>
<feature type="domain" description="Glutamate synthase" evidence="3">
    <location>
        <begin position="119"/>
        <end position="430"/>
    </location>
</feature>
<feature type="compositionally biased region" description="Gly residues" evidence="2">
    <location>
        <begin position="534"/>
        <end position="544"/>
    </location>
</feature>
<evidence type="ECO:0000256" key="1">
    <source>
        <dbReference type="ARBA" id="ARBA00009716"/>
    </source>
</evidence>
<feature type="region of interest" description="Disordered" evidence="2">
    <location>
        <begin position="472"/>
        <end position="567"/>
    </location>
</feature>
<evidence type="ECO:0000256" key="2">
    <source>
        <dbReference type="SAM" id="MobiDB-lite"/>
    </source>
</evidence>
<dbReference type="EC" id="1.4.-.-" evidence="4"/>
<name>A0ABZ0QLU6_9FIRM</name>
<organism evidence="4 5">
    <name type="scientific">Thermaerobacter composti</name>
    <dbReference type="NCBI Taxonomy" id="554949"/>
    <lineage>
        <taxon>Bacteria</taxon>
        <taxon>Bacillati</taxon>
        <taxon>Bacillota</taxon>
        <taxon>Clostridia</taxon>
        <taxon>Eubacteriales</taxon>
        <taxon>Clostridiales Family XVII. Incertae Sedis</taxon>
        <taxon>Thermaerobacter</taxon>
    </lineage>
</organism>
<dbReference type="Gene3D" id="3.20.20.70">
    <property type="entry name" value="Aldolase class I"/>
    <property type="match status" value="1"/>
</dbReference>
<evidence type="ECO:0000259" key="3">
    <source>
        <dbReference type="Pfam" id="PF01645"/>
    </source>
</evidence>
<protein>
    <submittedName>
        <fullName evidence="4">FMN-binding glutamate synthase family protein</fullName>
        <ecNumber evidence="4">1.4.-.-</ecNumber>
    </submittedName>
</protein>
<feature type="compositionally biased region" description="Low complexity" evidence="2">
    <location>
        <begin position="515"/>
        <end position="533"/>
    </location>
</feature>
<dbReference type="PANTHER" id="PTHR43819:SF1">
    <property type="entry name" value="ARCHAEAL-TYPE GLUTAMATE SYNTHASE [NADPH]"/>
    <property type="match status" value="1"/>
</dbReference>
<dbReference type="CDD" id="cd02808">
    <property type="entry name" value="GltS_FMN"/>
    <property type="match status" value="1"/>
</dbReference>
<dbReference type="PANTHER" id="PTHR43819">
    <property type="entry name" value="ARCHAEAL-TYPE GLUTAMATE SYNTHASE [NADPH]"/>
    <property type="match status" value="1"/>
</dbReference>
<comment type="similarity">
    <text evidence="1">Belongs to the glutamate synthase family.</text>
</comment>
<dbReference type="EMBL" id="CP132508">
    <property type="protein sequence ID" value="WPD18480.1"/>
    <property type="molecule type" value="Genomic_DNA"/>
</dbReference>
<reference evidence="4 5" key="1">
    <citation type="submission" date="2023-08" db="EMBL/GenBank/DDBJ databases">
        <title>Genome sequence of Thermaerobacter compostii strain Ins1, a spore-forming filamentous bacterium isolated from a deep geothermal reservoir.</title>
        <authorList>
            <person name="Bregnard D."/>
            <person name="Gonzalez D."/>
            <person name="Junier P."/>
        </authorList>
    </citation>
    <scope>NUCLEOTIDE SEQUENCE [LARGE SCALE GENOMIC DNA]</scope>
    <source>
        <strain evidence="4 5">Ins1</strain>
    </source>
</reference>
<keyword evidence="4" id="KW-0560">Oxidoreductase</keyword>
<dbReference type="SUPFAM" id="SSF51395">
    <property type="entry name" value="FMN-linked oxidoreductases"/>
    <property type="match status" value="1"/>
</dbReference>
<evidence type="ECO:0000313" key="5">
    <source>
        <dbReference type="Proteomes" id="UP001304683"/>
    </source>
</evidence>
<proteinExistence type="inferred from homology"/>
<dbReference type="RefSeq" id="WP_318750316.1">
    <property type="nucleotide sequence ID" value="NZ_CP132508.1"/>
</dbReference>
<dbReference type="InterPro" id="IPR013785">
    <property type="entry name" value="Aldolase_TIM"/>
</dbReference>
<accession>A0ABZ0QLU6</accession>
<dbReference type="Pfam" id="PF01645">
    <property type="entry name" value="Glu_synthase"/>
    <property type="match status" value="1"/>
</dbReference>
<evidence type="ECO:0000313" key="4">
    <source>
        <dbReference type="EMBL" id="WPD18480.1"/>
    </source>
</evidence>
<keyword evidence="5" id="KW-1185">Reference proteome</keyword>
<dbReference type="InterPro" id="IPR002932">
    <property type="entry name" value="Glu_synthdom"/>
</dbReference>
<dbReference type="GO" id="GO:0016491">
    <property type="term" value="F:oxidoreductase activity"/>
    <property type="evidence" value="ECO:0007669"/>
    <property type="project" value="UniProtKB-KW"/>
</dbReference>